<feature type="compositionally biased region" description="Polar residues" evidence="1">
    <location>
        <begin position="258"/>
        <end position="274"/>
    </location>
</feature>
<organism evidence="3 4">
    <name type="scientific">Schistosoma mattheei</name>
    <dbReference type="NCBI Taxonomy" id="31246"/>
    <lineage>
        <taxon>Eukaryota</taxon>
        <taxon>Metazoa</taxon>
        <taxon>Spiralia</taxon>
        <taxon>Lophotrochozoa</taxon>
        <taxon>Platyhelminthes</taxon>
        <taxon>Trematoda</taxon>
        <taxon>Digenea</taxon>
        <taxon>Strigeidida</taxon>
        <taxon>Schistosomatoidea</taxon>
        <taxon>Schistosomatidae</taxon>
        <taxon>Schistosoma</taxon>
    </lineage>
</organism>
<dbReference type="PANTHER" id="PTHR31655">
    <property type="entry name" value="PROTEIN FAM78A"/>
    <property type="match status" value="1"/>
</dbReference>
<evidence type="ECO:0000256" key="2">
    <source>
        <dbReference type="SAM" id="SignalP"/>
    </source>
</evidence>
<evidence type="ECO:0000313" key="4">
    <source>
        <dbReference type="Proteomes" id="UP000269396"/>
    </source>
</evidence>
<dbReference type="STRING" id="31246.A0A183P3A6"/>
<accession>A0A183P3A6</accession>
<feature type="compositionally biased region" description="Acidic residues" evidence="1">
    <location>
        <begin position="245"/>
        <end position="255"/>
    </location>
</feature>
<proteinExistence type="predicted"/>
<evidence type="ECO:0000256" key="1">
    <source>
        <dbReference type="SAM" id="MobiDB-lite"/>
    </source>
</evidence>
<dbReference type="Proteomes" id="UP000269396">
    <property type="component" value="Unassembled WGS sequence"/>
</dbReference>
<name>A0A183P3A6_9TREM</name>
<feature type="signal peptide" evidence="2">
    <location>
        <begin position="1"/>
        <end position="19"/>
    </location>
</feature>
<feature type="region of interest" description="Disordered" evidence="1">
    <location>
        <begin position="123"/>
        <end position="148"/>
    </location>
</feature>
<dbReference type="PANTHER" id="PTHR31655:SF7">
    <property type="entry name" value="PROTEIN FAM78A"/>
    <property type="match status" value="1"/>
</dbReference>
<feature type="compositionally biased region" description="Polar residues" evidence="1">
    <location>
        <begin position="230"/>
        <end position="241"/>
    </location>
</feature>
<reference evidence="3 4" key="1">
    <citation type="submission" date="2018-11" db="EMBL/GenBank/DDBJ databases">
        <authorList>
            <consortium name="Pathogen Informatics"/>
        </authorList>
    </citation>
    <scope>NUCLEOTIDE SEQUENCE [LARGE SCALE GENOMIC DNA]</scope>
    <source>
        <strain>Denwood</strain>
        <strain evidence="4">Zambia</strain>
    </source>
</reference>
<keyword evidence="2" id="KW-0732">Signal</keyword>
<protein>
    <submittedName>
        <fullName evidence="3">Uncharacterized protein</fullName>
    </submittedName>
</protein>
<feature type="compositionally biased region" description="Basic and acidic residues" evidence="1">
    <location>
        <begin position="279"/>
        <end position="288"/>
    </location>
</feature>
<keyword evidence="4" id="KW-1185">Reference proteome</keyword>
<gene>
    <name evidence="3" type="ORF">SMTD_LOCUS8842</name>
</gene>
<sequence length="649" mass="75926">MYLMLSFEIYHFFCLFVFCLKQYAQLSFKINPHHDRLVSILATEVLKAPQSAEAKLYLRMIFQLRPSTENIKIHKELLTLIDSMSKFADRSLNLMLHRFRKQLVEKMERLGIDSTTLNESILSENENDKVNTSPLHDNDDDSNHTLMNNEGIQQSQPTLLGSARVNFHLVNSSEHHIIERNQGNATMIFSQSNRTISAGNNPLLEPKGTYVPAIIARLGHHDRQARPPRQGSSYDKSSHQNLLDFSDDDDDEIDCDLTPTSKSAVSNTNPSSKQIKPKKNTEIADSHPKNVNNNLEKKPFNKTSRRKVVLQSSDNESTNNQIHVQSIDAYYDPNSKTEIIEKSNFFKYKSQHFHCHIKLMINDDCITNQQYWTIGLVQACYENYIENCYNNYGSTLWEFHPIKTGRHQMINDSDGNQYPFYDSFNSNYVIHHGYITNKFIQLHYKDYFYPTIAWQLPYSHGNSNNVQLTEIIRRQQFLVWLIAIKHGRNYKWNSYNLINIEQDDLYILNTIHWQYELHIRLDPYQPIGKRLKHIDDIQYEKPIILDKNKKLPLSAINPPHCNAAQSLIWYPNNKKDQPKLIIPPKQIIVPWKQWLNDMTLNDNDEMKKLKQCQFVGELPHDKKIGIINYHRNDRKLSTDLVNLRSRSRG</sequence>
<dbReference type="InterPro" id="IPR029638">
    <property type="entry name" value="FAM78"/>
</dbReference>
<evidence type="ECO:0000313" key="3">
    <source>
        <dbReference type="EMBL" id="VDP46726.1"/>
    </source>
</evidence>
<feature type="chain" id="PRO_5043646586" evidence="2">
    <location>
        <begin position="20"/>
        <end position="649"/>
    </location>
</feature>
<dbReference type="EMBL" id="UZAL01029220">
    <property type="protein sequence ID" value="VDP46726.1"/>
    <property type="molecule type" value="Genomic_DNA"/>
</dbReference>
<feature type="compositionally biased region" description="Polar residues" evidence="1">
    <location>
        <begin position="123"/>
        <end position="135"/>
    </location>
</feature>
<feature type="region of interest" description="Disordered" evidence="1">
    <location>
        <begin position="221"/>
        <end position="317"/>
    </location>
</feature>
<dbReference type="AlphaFoldDB" id="A0A183P3A6"/>